<accession>A0A0V1LP30</accession>
<protein>
    <submittedName>
        <fullName evidence="2">Uncharacterized protein</fullName>
    </submittedName>
</protein>
<keyword evidence="3" id="KW-1185">Reference proteome</keyword>
<gene>
    <name evidence="2" type="ORF">T02_78</name>
</gene>
<evidence type="ECO:0000313" key="3">
    <source>
        <dbReference type="Proteomes" id="UP000054721"/>
    </source>
</evidence>
<reference evidence="2 3" key="1">
    <citation type="submission" date="2015-05" db="EMBL/GenBank/DDBJ databases">
        <title>Evolution of Trichinella species and genotypes.</title>
        <authorList>
            <person name="Korhonen P.K."/>
            <person name="Edoardo P."/>
            <person name="Giuseppe L.R."/>
            <person name="Gasser R.B."/>
        </authorList>
    </citation>
    <scope>NUCLEOTIDE SEQUENCE [LARGE SCALE GENOMIC DNA]</scope>
    <source>
        <strain evidence="2">ISS10</strain>
    </source>
</reference>
<dbReference type="EMBL" id="JYDW01000024">
    <property type="protein sequence ID" value="KRZ60914.1"/>
    <property type="molecule type" value="Genomic_DNA"/>
</dbReference>
<comment type="caution">
    <text evidence="2">The sequence shown here is derived from an EMBL/GenBank/DDBJ whole genome shotgun (WGS) entry which is preliminary data.</text>
</comment>
<proteinExistence type="predicted"/>
<dbReference type="Proteomes" id="UP000054721">
    <property type="component" value="Unassembled WGS sequence"/>
</dbReference>
<evidence type="ECO:0000256" key="1">
    <source>
        <dbReference type="SAM" id="MobiDB-lite"/>
    </source>
</evidence>
<sequence length="198" mass="23025">MILSGLKRGSEWPSRKNISTRPSPAPMLALNTSADPLLRCKASLGCEMMKSSKNDINCRCRKYKEAGQEKRLGKKKKSGGHLQAKSGDRCLDCCCHREDEENEQQQQQQQQQQIVTEHPDVLHTYPEAWKEHGRGKRNNCWPKLTKHRRTGVNRIEHEGAQKRAHISTRYRLWSREVILQETWNVSSGNRRLYHCPRQ</sequence>
<dbReference type="OrthoDB" id="10413654at2759"/>
<dbReference type="AlphaFoldDB" id="A0A0V1LP30"/>
<evidence type="ECO:0000313" key="2">
    <source>
        <dbReference type="EMBL" id="KRZ60914.1"/>
    </source>
</evidence>
<feature type="region of interest" description="Disordered" evidence="1">
    <location>
        <begin position="1"/>
        <end position="29"/>
    </location>
</feature>
<name>A0A0V1LP30_9BILA</name>
<organism evidence="2 3">
    <name type="scientific">Trichinella nativa</name>
    <dbReference type="NCBI Taxonomy" id="6335"/>
    <lineage>
        <taxon>Eukaryota</taxon>
        <taxon>Metazoa</taxon>
        <taxon>Ecdysozoa</taxon>
        <taxon>Nematoda</taxon>
        <taxon>Enoplea</taxon>
        <taxon>Dorylaimia</taxon>
        <taxon>Trichinellida</taxon>
        <taxon>Trichinellidae</taxon>
        <taxon>Trichinella</taxon>
    </lineage>
</organism>